<gene>
    <name evidence="1" type="ORF">BpHYR1_032267</name>
</gene>
<keyword evidence="2" id="KW-1185">Reference proteome</keyword>
<organism evidence="1 2">
    <name type="scientific">Brachionus plicatilis</name>
    <name type="common">Marine rotifer</name>
    <name type="synonym">Brachionus muelleri</name>
    <dbReference type="NCBI Taxonomy" id="10195"/>
    <lineage>
        <taxon>Eukaryota</taxon>
        <taxon>Metazoa</taxon>
        <taxon>Spiralia</taxon>
        <taxon>Gnathifera</taxon>
        <taxon>Rotifera</taxon>
        <taxon>Eurotatoria</taxon>
        <taxon>Monogononta</taxon>
        <taxon>Pseudotrocha</taxon>
        <taxon>Ploima</taxon>
        <taxon>Brachionidae</taxon>
        <taxon>Brachionus</taxon>
    </lineage>
</organism>
<dbReference type="EMBL" id="REGN01001039">
    <property type="protein sequence ID" value="RNA37468.1"/>
    <property type="molecule type" value="Genomic_DNA"/>
</dbReference>
<accession>A0A3M7SPN6</accession>
<dbReference type="Proteomes" id="UP000276133">
    <property type="component" value="Unassembled WGS sequence"/>
</dbReference>
<evidence type="ECO:0000313" key="2">
    <source>
        <dbReference type="Proteomes" id="UP000276133"/>
    </source>
</evidence>
<reference evidence="1 2" key="1">
    <citation type="journal article" date="2018" name="Sci. Rep.">
        <title>Genomic signatures of local adaptation to the degree of environmental predictability in rotifers.</title>
        <authorList>
            <person name="Franch-Gras L."/>
            <person name="Hahn C."/>
            <person name="Garcia-Roger E.M."/>
            <person name="Carmona M.J."/>
            <person name="Serra M."/>
            <person name="Gomez A."/>
        </authorList>
    </citation>
    <scope>NUCLEOTIDE SEQUENCE [LARGE SCALE GENOMIC DNA]</scope>
    <source>
        <strain evidence="1">HYR1</strain>
    </source>
</reference>
<proteinExistence type="predicted"/>
<protein>
    <submittedName>
        <fullName evidence="1">Uncharacterized protein</fullName>
    </submittedName>
</protein>
<dbReference type="AlphaFoldDB" id="A0A3M7SPN6"/>
<name>A0A3M7SPN6_BRAPC</name>
<sequence length="82" mass="9760">MHVVIEIAVRKNKFFHKQLLDLSCQRSIILITKAEYQYFGNCLRKRILADSQIKNILPIPSFTLRTFKNVLQLKKSEYHLRV</sequence>
<evidence type="ECO:0000313" key="1">
    <source>
        <dbReference type="EMBL" id="RNA37468.1"/>
    </source>
</evidence>
<comment type="caution">
    <text evidence="1">The sequence shown here is derived from an EMBL/GenBank/DDBJ whole genome shotgun (WGS) entry which is preliminary data.</text>
</comment>